<accession>A0ABR7MQ69</accession>
<proteinExistence type="predicted"/>
<sequence>MVTASSTCVAQVRTPNGPWFVSQAVNYHGFLVQERRYGVGAVKAGRELAEKPLTWGDYEEYADYWRPFLHPQLAQAAGVDAAMVEQDLRRYGNRIFELSSHCSLFLRWGNNAQGYYVEPVLEPEWTADTAELVALTPHTCWKTGQTYYQFSSLLTGYEVHCMLLPAEKHLLPSHTQEQGEEGEWPGYYTTDLPRLQQLLAREGKRAVLAQEHTTYYVMTVVDPSQQRFTDSVQHFATREEAQHCFDQLPTATDEAIQATAFPRARLCSTQVLLGKIEFIYNHAEKRLPPLGLPYYPFMDYTKPDYLKPSTGPAEGSLAAMQAIRDSTALAQAPKATQSALAQYLGMTVVTLQKRQREPETWRLHELQRLATLQQVPLPEVVEGFCASAPEQAVKQQGRRSKK</sequence>
<keyword evidence="2" id="KW-1185">Reference proteome</keyword>
<name>A0ABR7MQ69_9BACT</name>
<reference evidence="1 2" key="1">
    <citation type="submission" date="2020-08" db="EMBL/GenBank/DDBJ databases">
        <title>Hymenobacter sp.</title>
        <authorList>
            <person name="Kim M.K."/>
        </authorList>
    </citation>
    <scope>NUCLEOTIDE SEQUENCE [LARGE SCALE GENOMIC DNA]</scope>
    <source>
        <strain evidence="1 2">BT507</strain>
    </source>
</reference>
<dbReference type="EMBL" id="JACSCY010000025">
    <property type="protein sequence ID" value="MBC6613207.1"/>
    <property type="molecule type" value="Genomic_DNA"/>
</dbReference>
<organism evidence="1 2">
    <name type="scientific">Hymenobacter citatus</name>
    <dbReference type="NCBI Taxonomy" id="2763506"/>
    <lineage>
        <taxon>Bacteria</taxon>
        <taxon>Pseudomonadati</taxon>
        <taxon>Bacteroidota</taxon>
        <taxon>Cytophagia</taxon>
        <taxon>Cytophagales</taxon>
        <taxon>Hymenobacteraceae</taxon>
        <taxon>Hymenobacter</taxon>
    </lineage>
</organism>
<evidence type="ECO:0008006" key="3">
    <source>
        <dbReference type="Google" id="ProtNLM"/>
    </source>
</evidence>
<dbReference type="RefSeq" id="WP_187321422.1">
    <property type="nucleotide sequence ID" value="NZ_JACSCY010000025.1"/>
</dbReference>
<protein>
    <recommendedName>
        <fullName evidence="3">XRE family transcriptional regulator</fullName>
    </recommendedName>
</protein>
<evidence type="ECO:0000313" key="2">
    <source>
        <dbReference type="Proteomes" id="UP000622017"/>
    </source>
</evidence>
<dbReference type="Proteomes" id="UP000622017">
    <property type="component" value="Unassembled WGS sequence"/>
</dbReference>
<evidence type="ECO:0000313" key="1">
    <source>
        <dbReference type="EMBL" id="MBC6613207.1"/>
    </source>
</evidence>
<comment type="caution">
    <text evidence="1">The sequence shown here is derived from an EMBL/GenBank/DDBJ whole genome shotgun (WGS) entry which is preliminary data.</text>
</comment>
<gene>
    <name evidence="1" type="ORF">H8B15_19960</name>
</gene>